<dbReference type="OrthoDB" id="432835at2759"/>
<evidence type="ECO:0000256" key="4">
    <source>
        <dbReference type="ARBA" id="ARBA00022989"/>
    </source>
</evidence>
<protein>
    <recommendedName>
        <fullName evidence="6">Tetraspanin</fullName>
    </recommendedName>
</protein>
<organism evidence="7 8">
    <name type="scientific">Branchiostoma belcheri</name>
    <name type="common">Amphioxus</name>
    <dbReference type="NCBI Taxonomy" id="7741"/>
    <lineage>
        <taxon>Eukaryota</taxon>
        <taxon>Metazoa</taxon>
        <taxon>Chordata</taxon>
        <taxon>Cephalochordata</taxon>
        <taxon>Leptocardii</taxon>
        <taxon>Amphioxiformes</taxon>
        <taxon>Branchiostomatidae</taxon>
        <taxon>Branchiostoma</taxon>
    </lineage>
</organism>
<dbReference type="PANTHER" id="PTHR19282">
    <property type="entry name" value="TETRASPANIN"/>
    <property type="match status" value="1"/>
</dbReference>
<evidence type="ECO:0000256" key="1">
    <source>
        <dbReference type="ARBA" id="ARBA00004141"/>
    </source>
</evidence>
<dbReference type="FunFam" id="1.10.1450.10:FF:000066">
    <property type="entry name" value="Tetraspanin"/>
    <property type="match status" value="1"/>
</dbReference>
<dbReference type="InterPro" id="IPR000301">
    <property type="entry name" value="Tetraspanin_animals"/>
</dbReference>
<dbReference type="InterPro" id="IPR008952">
    <property type="entry name" value="Tetraspanin_EC2_sf"/>
</dbReference>
<dbReference type="RefSeq" id="XP_019641384.1">
    <property type="nucleotide sequence ID" value="XM_019785825.1"/>
</dbReference>
<dbReference type="PANTHER" id="PTHR19282:SF551">
    <property type="entry name" value="RE08073P-RELATED"/>
    <property type="match status" value="1"/>
</dbReference>
<keyword evidence="7" id="KW-1185">Reference proteome</keyword>
<comment type="similarity">
    <text evidence="2 6">Belongs to the tetraspanin (TM4SF) family.</text>
</comment>
<feature type="transmembrane region" description="Helical" evidence="6">
    <location>
        <begin position="56"/>
        <end position="81"/>
    </location>
</feature>
<evidence type="ECO:0000313" key="8">
    <source>
        <dbReference type="RefSeq" id="XP_019641384.1"/>
    </source>
</evidence>
<feature type="transmembrane region" description="Helical" evidence="6">
    <location>
        <begin position="12"/>
        <end position="35"/>
    </location>
</feature>
<dbReference type="Pfam" id="PF00335">
    <property type="entry name" value="Tetraspanin"/>
    <property type="match status" value="1"/>
</dbReference>
<accession>A0A6P5A534</accession>
<sequence>MVLEGSATCLKYLLFAFNFMFWLSGCAILGVAIWLRIDVQTMQYVRVGEDLETFYIGTYVLIAAGALVMLVGFLGCCGAIMESPWLLASFFAFLVLIFSAEVGGGAWAYLHRSKLEDYVREEFQLIVQTRYNQDSYETTTKLWDQLQISLRCCGGEDMTDWNLSFWGSYHPRDVPDSCCVRQERRCGRFGLTKKIGMFRQGCSSKMVTFFSSRLLIIVCVGLGVAILQLMGMVFSLMFCCALRGRRGSEPIDNDSNSKPPAVVV</sequence>
<dbReference type="GeneID" id="109482929"/>
<dbReference type="Gene3D" id="1.10.1450.10">
    <property type="entry name" value="Tetraspanin"/>
    <property type="match status" value="1"/>
</dbReference>
<dbReference type="InterPro" id="IPR018499">
    <property type="entry name" value="Tetraspanin/Peripherin"/>
</dbReference>
<feature type="transmembrane region" description="Helical" evidence="6">
    <location>
        <begin position="214"/>
        <end position="238"/>
    </location>
</feature>
<dbReference type="SUPFAM" id="SSF48652">
    <property type="entry name" value="Tetraspanin"/>
    <property type="match status" value="1"/>
</dbReference>
<dbReference type="PRINTS" id="PR00259">
    <property type="entry name" value="TMFOUR"/>
</dbReference>
<comment type="subcellular location">
    <subcellularLocation>
        <location evidence="1 6">Membrane</location>
        <topology evidence="1 6">Multi-pass membrane protein</topology>
    </subcellularLocation>
</comment>
<evidence type="ECO:0000256" key="5">
    <source>
        <dbReference type="ARBA" id="ARBA00023136"/>
    </source>
</evidence>
<evidence type="ECO:0000256" key="2">
    <source>
        <dbReference type="ARBA" id="ARBA00006840"/>
    </source>
</evidence>
<evidence type="ECO:0000256" key="3">
    <source>
        <dbReference type="ARBA" id="ARBA00022692"/>
    </source>
</evidence>
<dbReference type="InterPro" id="IPR018503">
    <property type="entry name" value="Tetraspanin_CS"/>
</dbReference>
<gene>
    <name evidence="8" type="primary">LOC109482929</name>
</gene>
<dbReference type="Proteomes" id="UP000515135">
    <property type="component" value="Unplaced"/>
</dbReference>
<reference evidence="8" key="1">
    <citation type="submission" date="2025-08" db="UniProtKB">
        <authorList>
            <consortium name="RefSeq"/>
        </authorList>
    </citation>
    <scope>IDENTIFICATION</scope>
    <source>
        <tissue evidence="8">Gonad</tissue>
    </source>
</reference>
<dbReference type="GO" id="GO:0005886">
    <property type="term" value="C:plasma membrane"/>
    <property type="evidence" value="ECO:0007669"/>
    <property type="project" value="TreeGrafter"/>
</dbReference>
<proteinExistence type="inferred from homology"/>
<dbReference type="PIRSF" id="PIRSF002419">
    <property type="entry name" value="Tetraspanin"/>
    <property type="match status" value="1"/>
</dbReference>
<name>A0A6P5A534_BRABE</name>
<keyword evidence="4 6" id="KW-1133">Transmembrane helix</keyword>
<dbReference type="PROSITE" id="PS00421">
    <property type="entry name" value="TM4_1"/>
    <property type="match status" value="1"/>
</dbReference>
<keyword evidence="5 6" id="KW-0472">Membrane</keyword>
<keyword evidence="3 6" id="KW-0812">Transmembrane</keyword>
<evidence type="ECO:0000313" key="7">
    <source>
        <dbReference type="Proteomes" id="UP000515135"/>
    </source>
</evidence>
<feature type="transmembrane region" description="Helical" evidence="6">
    <location>
        <begin position="87"/>
        <end position="110"/>
    </location>
</feature>
<dbReference type="KEGG" id="bbel:109482929"/>
<evidence type="ECO:0000256" key="6">
    <source>
        <dbReference type="RuleBase" id="RU361218"/>
    </source>
</evidence>
<dbReference type="AlphaFoldDB" id="A0A6P5A534"/>